<reference evidence="7 8" key="1">
    <citation type="submission" date="2020-06" db="EMBL/GenBank/DDBJ databases">
        <title>NJ-3-1, isolated from saline soil.</title>
        <authorList>
            <person name="Cui H.L."/>
            <person name="Shi X."/>
        </authorList>
    </citation>
    <scope>NUCLEOTIDE SEQUENCE [LARGE SCALE GENOMIC DNA]</scope>
    <source>
        <strain evidence="7 8">NJ-3-1</strain>
    </source>
</reference>
<protein>
    <recommendedName>
        <fullName evidence="5">Sec-independent protein translocase protein TatC</fullName>
    </recommendedName>
</protein>
<evidence type="ECO:0000313" key="8">
    <source>
        <dbReference type="Proteomes" id="UP000509626"/>
    </source>
</evidence>
<evidence type="ECO:0000256" key="2">
    <source>
        <dbReference type="ARBA" id="ARBA00022692"/>
    </source>
</evidence>
<dbReference type="PANTHER" id="PTHR30371">
    <property type="entry name" value="SEC-INDEPENDENT PROTEIN TRANSLOCASE PROTEIN TATC"/>
    <property type="match status" value="1"/>
</dbReference>
<evidence type="ECO:0000256" key="5">
    <source>
        <dbReference type="HAMAP-Rule" id="MF_00902"/>
    </source>
</evidence>
<comment type="function">
    <text evidence="5">Part of the twin-arginine translocation (Tat) system that transports large folded proteins containing a characteristic twin-arginine motif in their signal peptide across membranes.</text>
</comment>
<evidence type="ECO:0000256" key="4">
    <source>
        <dbReference type="ARBA" id="ARBA00023136"/>
    </source>
</evidence>
<comment type="similarity">
    <text evidence="5">Belongs to the TatC family.</text>
</comment>
<keyword evidence="5" id="KW-0813">Transport</keyword>
<dbReference type="Pfam" id="PF00902">
    <property type="entry name" value="TatC"/>
    <property type="match status" value="1"/>
</dbReference>
<feature type="transmembrane region" description="Helical" evidence="5">
    <location>
        <begin position="198"/>
        <end position="218"/>
    </location>
</feature>
<keyword evidence="5" id="KW-0653">Protein transport</keyword>
<keyword evidence="2 5" id="KW-0812">Transmembrane</keyword>
<feature type="transmembrane region" description="Helical" evidence="5">
    <location>
        <begin position="346"/>
        <end position="374"/>
    </location>
</feature>
<dbReference type="PANTHER" id="PTHR30371:SF0">
    <property type="entry name" value="SEC-INDEPENDENT PROTEIN TRANSLOCASE PROTEIN TATC, CHLOROPLASTIC-RELATED"/>
    <property type="match status" value="1"/>
</dbReference>
<dbReference type="Proteomes" id="UP000509626">
    <property type="component" value="Chromosome"/>
</dbReference>
<name>A0A7D5Q8I7_9EURY</name>
<keyword evidence="5" id="KW-1003">Cell membrane</keyword>
<dbReference type="EMBL" id="CP058579">
    <property type="protein sequence ID" value="QLG60997.1"/>
    <property type="molecule type" value="Genomic_DNA"/>
</dbReference>
<dbReference type="RefSeq" id="WP_179267581.1">
    <property type="nucleotide sequence ID" value="NZ_CP058579.1"/>
</dbReference>
<dbReference type="KEGG" id="halu:HUG12_04295"/>
<feature type="compositionally biased region" description="Acidic residues" evidence="6">
    <location>
        <begin position="45"/>
        <end position="73"/>
    </location>
</feature>
<feature type="compositionally biased region" description="Basic and acidic residues" evidence="6">
    <location>
        <begin position="75"/>
        <end position="84"/>
    </location>
</feature>
<feature type="transmembrane region" description="Helical" evidence="5">
    <location>
        <begin position="408"/>
        <end position="427"/>
    </location>
</feature>
<dbReference type="GO" id="GO:0033281">
    <property type="term" value="C:TAT protein transport complex"/>
    <property type="evidence" value="ECO:0007669"/>
    <property type="project" value="UniProtKB-UniRule"/>
</dbReference>
<gene>
    <name evidence="5" type="primary">tatC</name>
    <name evidence="7" type="ORF">HUG12_04295</name>
</gene>
<dbReference type="HAMAP" id="MF_00902">
    <property type="entry name" value="TatC"/>
    <property type="match status" value="1"/>
</dbReference>
<evidence type="ECO:0000256" key="1">
    <source>
        <dbReference type="ARBA" id="ARBA00004141"/>
    </source>
</evidence>
<keyword evidence="5" id="KW-0811">Translocation</keyword>
<dbReference type="GO" id="GO:0065002">
    <property type="term" value="P:intracellular protein transmembrane transport"/>
    <property type="evidence" value="ECO:0007669"/>
    <property type="project" value="TreeGrafter"/>
</dbReference>
<keyword evidence="4 5" id="KW-0472">Membrane</keyword>
<proteinExistence type="inferred from homology"/>
<dbReference type="GO" id="GO:0043953">
    <property type="term" value="P:protein transport by the Tat complex"/>
    <property type="evidence" value="ECO:0007669"/>
    <property type="project" value="UniProtKB-UniRule"/>
</dbReference>
<feature type="transmembrane region" description="Helical" evidence="5">
    <location>
        <begin position="298"/>
        <end position="326"/>
    </location>
</feature>
<feature type="transmembrane region" description="Helical" evidence="5">
    <location>
        <begin position="386"/>
        <end position="402"/>
    </location>
</feature>
<sequence length="432" mass="45585">MTEDAETPAEPTRSDGADESASGPDDDPDDPDAAANGAGEVDSERADESDDAAESGSDGEPEGVTESDGDAEGTGDAKPDERGGADGADDGNDADEAGRIEAVDPPGDPENDLPEGSYVGPEESDDVEGTRAEAADVADADGVEAGEVDADEEELTAAEKGMQTVENVGSAFAGGGEGPESDMEMPLTEHIEEMMRRLAAVFAVAGVVSGAVLFAGSVSPAVPSAAELIRYFWDFHVGLPATPGGPGGHSPYVYGPLEYLLTKLKVVALAGLLAGLPMFVFQTYGFMRPGLYPHERRYYIAAIPTSLVLGIVGAAFAHFAVLPFIFDYFISYTVGTAELRFGLKETFNLILIMMGYFAIVFQIPLFIQLAIMMGVVTRQWLEDRRLIFWGAFLGLALTFITVDPTGFAPIIVVATMIVLFEGTLALLRWTGN</sequence>
<dbReference type="InterPro" id="IPR002033">
    <property type="entry name" value="TatC"/>
</dbReference>
<feature type="transmembrane region" description="Helical" evidence="5">
    <location>
        <begin position="266"/>
        <end position="286"/>
    </location>
</feature>
<dbReference type="AlphaFoldDB" id="A0A7D5Q8I7"/>
<evidence type="ECO:0000313" key="7">
    <source>
        <dbReference type="EMBL" id="QLG60997.1"/>
    </source>
</evidence>
<accession>A0A7D5Q8I7</accession>
<evidence type="ECO:0000256" key="3">
    <source>
        <dbReference type="ARBA" id="ARBA00022989"/>
    </source>
</evidence>
<comment type="subunit">
    <text evidence="5">Forms a complex with TatA.</text>
</comment>
<feature type="region of interest" description="Disordered" evidence="6">
    <location>
        <begin position="1"/>
        <end position="143"/>
    </location>
</feature>
<organism evidence="7 8">
    <name type="scientific">Halorarum salinum</name>
    <dbReference type="NCBI Taxonomy" id="2743089"/>
    <lineage>
        <taxon>Archaea</taxon>
        <taxon>Methanobacteriati</taxon>
        <taxon>Methanobacteriota</taxon>
        <taxon>Stenosarchaea group</taxon>
        <taxon>Halobacteria</taxon>
        <taxon>Halobacteriales</taxon>
        <taxon>Haloferacaceae</taxon>
        <taxon>Halorarum</taxon>
    </lineage>
</organism>
<dbReference type="PRINTS" id="PR01840">
    <property type="entry name" value="TATCFAMILY"/>
</dbReference>
<dbReference type="OrthoDB" id="198870at2157"/>
<keyword evidence="3 5" id="KW-1133">Transmembrane helix</keyword>
<comment type="subcellular location">
    <subcellularLocation>
        <location evidence="5">Cell membrane</location>
        <topology evidence="5">Multi-pass membrane protein</topology>
    </subcellularLocation>
    <subcellularLocation>
        <location evidence="1">Membrane</location>
        <topology evidence="1">Multi-pass membrane protein</topology>
    </subcellularLocation>
</comment>
<keyword evidence="8" id="KW-1185">Reference proteome</keyword>
<dbReference type="GeneID" id="56036652"/>
<dbReference type="GO" id="GO:0009977">
    <property type="term" value="F:proton motive force dependent protein transmembrane transporter activity"/>
    <property type="evidence" value="ECO:0007669"/>
    <property type="project" value="TreeGrafter"/>
</dbReference>
<evidence type="ECO:0000256" key="6">
    <source>
        <dbReference type="SAM" id="MobiDB-lite"/>
    </source>
</evidence>